<gene>
    <name evidence="1" type="ORF">CLODIP_2_CD16253</name>
</gene>
<comment type="caution">
    <text evidence="1">The sequence shown here is derived from an EMBL/GenBank/DDBJ whole genome shotgun (WGS) entry which is preliminary data.</text>
</comment>
<dbReference type="AlphaFoldDB" id="A0A8S1DMF7"/>
<feature type="non-terminal residue" evidence="1">
    <location>
        <position position="1"/>
    </location>
</feature>
<evidence type="ECO:0000313" key="2">
    <source>
        <dbReference type="Proteomes" id="UP000494165"/>
    </source>
</evidence>
<dbReference type="Proteomes" id="UP000494165">
    <property type="component" value="Unassembled WGS sequence"/>
</dbReference>
<dbReference type="EMBL" id="CADEPI010000245">
    <property type="protein sequence ID" value="CAB3381747.1"/>
    <property type="molecule type" value="Genomic_DNA"/>
</dbReference>
<evidence type="ECO:0000313" key="1">
    <source>
        <dbReference type="EMBL" id="CAB3381747.1"/>
    </source>
</evidence>
<keyword evidence="2" id="KW-1185">Reference proteome</keyword>
<sequence>HHLQQSADLLERTAFQPPLGTIWQHDAGEIERL</sequence>
<name>A0A8S1DMF7_9INSE</name>
<protein>
    <submittedName>
        <fullName evidence="1">Uncharacterized protein</fullName>
    </submittedName>
</protein>
<proteinExistence type="predicted"/>
<organism evidence="1 2">
    <name type="scientific">Cloeon dipterum</name>
    <dbReference type="NCBI Taxonomy" id="197152"/>
    <lineage>
        <taxon>Eukaryota</taxon>
        <taxon>Metazoa</taxon>
        <taxon>Ecdysozoa</taxon>
        <taxon>Arthropoda</taxon>
        <taxon>Hexapoda</taxon>
        <taxon>Insecta</taxon>
        <taxon>Pterygota</taxon>
        <taxon>Palaeoptera</taxon>
        <taxon>Ephemeroptera</taxon>
        <taxon>Pisciforma</taxon>
        <taxon>Baetidae</taxon>
        <taxon>Cloeon</taxon>
    </lineage>
</organism>
<accession>A0A8S1DMF7</accession>
<reference evidence="1 2" key="1">
    <citation type="submission" date="2020-04" db="EMBL/GenBank/DDBJ databases">
        <authorList>
            <person name="Alioto T."/>
            <person name="Alioto T."/>
            <person name="Gomez Garrido J."/>
        </authorList>
    </citation>
    <scope>NUCLEOTIDE SEQUENCE [LARGE SCALE GENOMIC DNA]</scope>
</reference>